<keyword evidence="3" id="KW-1185">Reference proteome</keyword>
<evidence type="ECO:0000256" key="1">
    <source>
        <dbReference type="SAM" id="SignalP"/>
    </source>
</evidence>
<sequence length="49" mass="5575">MTVVVQVLVVCLMLRVFSMPKCSSIICNHSFKRDRADLGFRFVINISLS</sequence>
<feature type="chain" id="PRO_5018012099" evidence="1">
    <location>
        <begin position="19"/>
        <end position="49"/>
    </location>
</feature>
<organism evidence="2 3">
    <name type="scientific">Schistosoma margrebowiei</name>
    <dbReference type="NCBI Taxonomy" id="48269"/>
    <lineage>
        <taxon>Eukaryota</taxon>
        <taxon>Metazoa</taxon>
        <taxon>Spiralia</taxon>
        <taxon>Lophotrochozoa</taxon>
        <taxon>Platyhelminthes</taxon>
        <taxon>Trematoda</taxon>
        <taxon>Digenea</taxon>
        <taxon>Strigeidida</taxon>
        <taxon>Schistosomatoidea</taxon>
        <taxon>Schistosomatidae</taxon>
        <taxon>Schistosoma</taxon>
    </lineage>
</organism>
<proteinExistence type="predicted"/>
<dbReference type="EMBL" id="UZAI01002859">
    <property type="protein sequence ID" value="VDO75204.1"/>
    <property type="molecule type" value="Genomic_DNA"/>
</dbReference>
<reference evidence="2 3" key="1">
    <citation type="submission" date="2018-11" db="EMBL/GenBank/DDBJ databases">
        <authorList>
            <consortium name="Pathogen Informatics"/>
        </authorList>
    </citation>
    <scope>NUCLEOTIDE SEQUENCE [LARGE SCALE GENOMIC DNA]</scope>
    <source>
        <strain evidence="2 3">Zambia</strain>
    </source>
</reference>
<evidence type="ECO:0000313" key="3">
    <source>
        <dbReference type="Proteomes" id="UP000277204"/>
    </source>
</evidence>
<feature type="signal peptide" evidence="1">
    <location>
        <begin position="1"/>
        <end position="18"/>
    </location>
</feature>
<accession>A0A3P7YT45</accession>
<protein>
    <submittedName>
        <fullName evidence="2">Uncharacterized protein</fullName>
    </submittedName>
</protein>
<keyword evidence="1" id="KW-0732">Signal</keyword>
<gene>
    <name evidence="2" type="ORF">SMRZ_LOCUS7209</name>
</gene>
<dbReference type="AlphaFoldDB" id="A0A3P7YT45"/>
<evidence type="ECO:0000313" key="2">
    <source>
        <dbReference type="EMBL" id="VDO75204.1"/>
    </source>
</evidence>
<dbReference type="Proteomes" id="UP000277204">
    <property type="component" value="Unassembled WGS sequence"/>
</dbReference>
<name>A0A3P7YT45_9TREM</name>